<dbReference type="PROSITE" id="PS51054">
    <property type="entry name" value="ORANGE"/>
    <property type="match status" value="1"/>
</dbReference>
<dbReference type="SUPFAM" id="SSF158457">
    <property type="entry name" value="Orange domain-like"/>
    <property type="match status" value="1"/>
</dbReference>
<sequence>MAAERRKKELPAPSMELKESFYRGFQMCKSEIIKFLTEIEGVSHNDPFNLRLCEHLNMRKTQIFDEEMSKYQDFQHQNVLQEIKQSRPPEMKASPNQDTAKATTLIREKSPESVSSDCSEFPLMKVGNSLTIMSGLDSYSDSCLSIQYSTNGSTTGNQTSSDDNAGGNPNGGKTCSKFKHTLRHRYSRDPGSDSSSGSDGGPSRSHKNNISNNANNGGQSCLQSTNLRMDGNESIGLPGFVIHPTHTHYVPISVHQSFLPDLFETESNNYCNIHLISIPVLFSSAYALKAPG</sequence>
<evidence type="ECO:0000259" key="2">
    <source>
        <dbReference type="PROSITE" id="PS51054"/>
    </source>
</evidence>
<feature type="compositionally biased region" description="Polar residues" evidence="1">
    <location>
        <begin position="217"/>
        <end position="226"/>
    </location>
</feature>
<dbReference type="OrthoDB" id="6371181at2759"/>
<name>V3ZW10_LOTGI</name>
<dbReference type="InterPro" id="IPR003650">
    <property type="entry name" value="Orange_dom"/>
</dbReference>
<feature type="region of interest" description="Disordered" evidence="1">
    <location>
        <begin position="86"/>
        <end position="118"/>
    </location>
</feature>
<evidence type="ECO:0000313" key="3">
    <source>
        <dbReference type="EMBL" id="ESO95703.1"/>
    </source>
</evidence>
<gene>
    <name evidence="3" type="ORF">LOTGIDRAFT_160256</name>
</gene>
<dbReference type="HOGENOM" id="CLU_036136_0_0_1"/>
<dbReference type="EMBL" id="KB201611">
    <property type="protein sequence ID" value="ESO95703.1"/>
    <property type="molecule type" value="Genomic_DNA"/>
</dbReference>
<dbReference type="GO" id="GO:0006355">
    <property type="term" value="P:regulation of DNA-templated transcription"/>
    <property type="evidence" value="ECO:0007669"/>
    <property type="project" value="InterPro"/>
</dbReference>
<accession>V3ZW10</accession>
<keyword evidence="4" id="KW-1185">Reference proteome</keyword>
<organism evidence="3 4">
    <name type="scientific">Lottia gigantea</name>
    <name type="common">Giant owl limpet</name>
    <dbReference type="NCBI Taxonomy" id="225164"/>
    <lineage>
        <taxon>Eukaryota</taxon>
        <taxon>Metazoa</taxon>
        <taxon>Spiralia</taxon>
        <taxon>Lophotrochozoa</taxon>
        <taxon>Mollusca</taxon>
        <taxon>Gastropoda</taxon>
        <taxon>Patellogastropoda</taxon>
        <taxon>Lottioidea</taxon>
        <taxon>Lottiidae</taxon>
        <taxon>Lottia</taxon>
    </lineage>
</organism>
<proteinExistence type="predicted"/>
<dbReference type="Proteomes" id="UP000030746">
    <property type="component" value="Unassembled WGS sequence"/>
</dbReference>
<dbReference type="CTD" id="20238342"/>
<feature type="compositionally biased region" description="Low complexity" evidence="1">
    <location>
        <begin position="192"/>
        <end position="216"/>
    </location>
</feature>
<dbReference type="KEGG" id="lgi:LOTGIDRAFT_160256"/>
<dbReference type="GeneID" id="20238342"/>
<feature type="compositionally biased region" description="Basic residues" evidence="1">
    <location>
        <begin position="176"/>
        <end position="186"/>
    </location>
</feature>
<reference evidence="3 4" key="1">
    <citation type="journal article" date="2013" name="Nature">
        <title>Insights into bilaterian evolution from three spiralian genomes.</title>
        <authorList>
            <person name="Simakov O."/>
            <person name="Marletaz F."/>
            <person name="Cho S.J."/>
            <person name="Edsinger-Gonzales E."/>
            <person name="Havlak P."/>
            <person name="Hellsten U."/>
            <person name="Kuo D.H."/>
            <person name="Larsson T."/>
            <person name="Lv J."/>
            <person name="Arendt D."/>
            <person name="Savage R."/>
            <person name="Osoegawa K."/>
            <person name="de Jong P."/>
            <person name="Grimwood J."/>
            <person name="Chapman J.A."/>
            <person name="Shapiro H."/>
            <person name="Aerts A."/>
            <person name="Otillar R.P."/>
            <person name="Terry A.Y."/>
            <person name="Boore J.L."/>
            <person name="Grigoriev I.V."/>
            <person name="Lindberg D.R."/>
            <person name="Seaver E.C."/>
            <person name="Weisblat D.A."/>
            <person name="Putnam N.H."/>
            <person name="Rokhsar D.S."/>
        </authorList>
    </citation>
    <scope>NUCLEOTIDE SEQUENCE [LARGE SCALE GENOMIC DNA]</scope>
</reference>
<dbReference type="Gene3D" id="6.10.250.980">
    <property type="match status" value="1"/>
</dbReference>
<dbReference type="AlphaFoldDB" id="V3ZW10"/>
<dbReference type="GO" id="GO:0003677">
    <property type="term" value="F:DNA binding"/>
    <property type="evidence" value="ECO:0007669"/>
    <property type="project" value="InterPro"/>
</dbReference>
<feature type="compositionally biased region" description="Low complexity" evidence="1">
    <location>
        <begin position="152"/>
        <end position="161"/>
    </location>
</feature>
<evidence type="ECO:0000313" key="4">
    <source>
        <dbReference type="Proteomes" id="UP000030746"/>
    </source>
</evidence>
<evidence type="ECO:0000256" key="1">
    <source>
        <dbReference type="SAM" id="MobiDB-lite"/>
    </source>
</evidence>
<dbReference type="RefSeq" id="XP_009053556.1">
    <property type="nucleotide sequence ID" value="XM_009055308.1"/>
</dbReference>
<feature type="domain" description="Orange" evidence="2">
    <location>
        <begin position="21"/>
        <end position="56"/>
    </location>
</feature>
<feature type="region of interest" description="Disordered" evidence="1">
    <location>
        <begin position="152"/>
        <end position="226"/>
    </location>
</feature>
<protein>
    <recommendedName>
        <fullName evidence="2">Orange domain-containing protein</fullName>
    </recommendedName>
</protein>